<keyword evidence="2" id="KW-1185">Reference proteome</keyword>
<dbReference type="HOGENOM" id="CLU_1406054_0_0_14"/>
<accession>U4KPG1</accession>
<organism evidence="1 2">
    <name type="scientific">Acholeplasma brassicae</name>
    <dbReference type="NCBI Taxonomy" id="61635"/>
    <lineage>
        <taxon>Bacteria</taxon>
        <taxon>Bacillati</taxon>
        <taxon>Mycoplasmatota</taxon>
        <taxon>Mollicutes</taxon>
        <taxon>Acholeplasmatales</taxon>
        <taxon>Acholeplasmataceae</taxon>
        <taxon>Acholeplasma</taxon>
    </lineage>
</organism>
<dbReference type="RefSeq" id="WP_030005110.1">
    <property type="nucleotide sequence ID" value="NC_022549.1"/>
</dbReference>
<name>U4KPG1_9MOLU</name>
<evidence type="ECO:0000313" key="1">
    <source>
        <dbReference type="EMBL" id="CCV66250.1"/>
    </source>
</evidence>
<reference evidence="1 2" key="1">
    <citation type="journal article" date="2013" name="J. Mol. Microbiol. Biotechnol.">
        <title>Analysis of the Complete Genomes of Acholeplasma brassicae , A. palmae and A. laidlawii and Their Comparison to the Obligate Parasites from ' Candidatus Phytoplasma'.</title>
        <authorList>
            <person name="Kube M."/>
            <person name="Siewert C."/>
            <person name="Migdoll A.M."/>
            <person name="Duduk B."/>
            <person name="Holz S."/>
            <person name="Rabus R."/>
            <person name="Seemuller E."/>
            <person name="Mitrovic J."/>
            <person name="Muller I."/>
            <person name="Buttner C."/>
            <person name="Reinhardt R."/>
        </authorList>
    </citation>
    <scope>NUCLEOTIDE SEQUENCE [LARGE SCALE GENOMIC DNA]</scope>
    <source>
        <strain evidence="2">0502</strain>
    </source>
</reference>
<protein>
    <submittedName>
        <fullName evidence="1">Uncharacterized protein</fullName>
    </submittedName>
</protein>
<gene>
    <name evidence="1" type="ORF">BN85312290</name>
</gene>
<dbReference type="KEGG" id="abra:BN85312290"/>
<dbReference type="Proteomes" id="UP000032737">
    <property type="component" value="Chromosome"/>
</dbReference>
<dbReference type="OrthoDB" id="9820526at2"/>
<dbReference type="STRING" id="61635.BN85312290"/>
<dbReference type="EMBL" id="FO681348">
    <property type="protein sequence ID" value="CCV66250.1"/>
    <property type="molecule type" value="Genomic_DNA"/>
</dbReference>
<dbReference type="AlphaFoldDB" id="U4KPG1"/>
<evidence type="ECO:0000313" key="2">
    <source>
        <dbReference type="Proteomes" id="UP000032737"/>
    </source>
</evidence>
<proteinExistence type="predicted"/>
<sequence length="193" mass="22345">MDRKKFMKDYFKKNTKGAEEFDQYQKEDHDRAVLRARNLFGIDMNEANELNPLVISYPEAFFEGGTVKFKYGKQADKVRYDQARVNVLLFGKNNLFYYSALVDYENALIANDYGLEVPYKHVVTIETSNDTVIEENAVHQRVLLNLAFVDGAEISVRLKDVLSKDSVKSDHVAIDDETLVLINDIRKLIRRKQ</sequence>